<evidence type="ECO:0000313" key="3">
    <source>
        <dbReference type="Proteomes" id="UP000190460"/>
    </source>
</evidence>
<dbReference type="Pfam" id="PF26379">
    <property type="entry name" value="FimL_2nd"/>
    <property type="match status" value="1"/>
</dbReference>
<dbReference type="GO" id="GO:0000160">
    <property type="term" value="P:phosphorelay signal transduction system"/>
    <property type="evidence" value="ECO:0007669"/>
    <property type="project" value="InterPro"/>
</dbReference>
<dbReference type="EMBL" id="FUYB01000005">
    <property type="protein sequence ID" value="SKA76123.1"/>
    <property type="molecule type" value="Genomic_DNA"/>
</dbReference>
<organism evidence="2 3">
    <name type="scientific">Thiothrix eikelboomii</name>
    <dbReference type="NCBI Taxonomy" id="92487"/>
    <lineage>
        <taxon>Bacteria</taxon>
        <taxon>Pseudomonadati</taxon>
        <taxon>Pseudomonadota</taxon>
        <taxon>Gammaproteobacteria</taxon>
        <taxon>Thiotrichales</taxon>
        <taxon>Thiotrichaceae</taxon>
        <taxon>Thiothrix</taxon>
    </lineage>
</organism>
<dbReference type="RefSeq" id="WP_078922092.1">
    <property type="nucleotide sequence ID" value="NZ_FUYB01000005.1"/>
</dbReference>
<keyword evidence="3" id="KW-1185">Reference proteome</keyword>
<protein>
    <recommendedName>
        <fullName evidence="1">Scaffold protein FimL second domain-containing protein</fullName>
    </recommendedName>
</protein>
<dbReference type="AlphaFoldDB" id="A0A1T4WFN6"/>
<feature type="domain" description="Scaffold protein FimL second" evidence="1">
    <location>
        <begin position="162"/>
        <end position="300"/>
    </location>
</feature>
<proteinExistence type="predicted"/>
<evidence type="ECO:0000259" key="1">
    <source>
        <dbReference type="Pfam" id="PF26379"/>
    </source>
</evidence>
<dbReference type="SUPFAM" id="SSF47226">
    <property type="entry name" value="Histidine-containing phosphotransfer domain, HPT domain"/>
    <property type="match status" value="2"/>
</dbReference>
<dbReference type="InterPro" id="IPR058661">
    <property type="entry name" value="FimL_2nd"/>
</dbReference>
<sequence length="605" mass="67482">MISDKSSLASRLGWVLGETEKLLAETRQSFSQYVGDTALSHLELAIGKARHALGVLDILDTEGAYMLGREVVLLMDAIRQEKVKNWQEACTVTADGLLQLSEYLKHLRDGYADLPVIVLPMLNNLRAAREAELLSEHLVFLPAEGVVTNEQIGTDKYIALPADKLDQATKRLRFYMQKALLGWYNNDRPAFHLQAARKVAANMLTLHEKERLRALWWVTGGLLQALEENKLEDSAAVKLLMGRMEREIRRFGDLQETAYNESLPDELLKNLLYYVGLAEESEGTLGAVKEAYHLDLYLPKGGTLQELRTYYTKPGRELWQAVSSQLQDELTLLMSQVESLGQREHPAPVLGEVAKRTGSLAQTLGMLGLGTAAELTDQIATEQQASVAANLQLSPDLLERMSEHYLKLETVLHEYAETGYDRTQEIFFGEGQSGSELSAVREAVRTSLTALAKAQTELAAFHQEAGNFTHLEEITKILRGISGALDVLGHQEIQPLAQGVKAYLSKDLQVSKRKPALEEIYCVADIMTLLEAALSCISNNEDHLPLVPVGFEKLRELDDYTKVDLLDEANLAQGQAELEHKKKAKQQTPQSLFVKLRNQRLLTEA</sequence>
<evidence type="ECO:0000313" key="2">
    <source>
        <dbReference type="EMBL" id="SKA76123.1"/>
    </source>
</evidence>
<name>A0A1T4WFN6_9GAMM</name>
<dbReference type="InterPro" id="IPR036641">
    <property type="entry name" value="HPT_dom_sf"/>
</dbReference>
<reference evidence="2 3" key="1">
    <citation type="submission" date="2017-02" db="EMBL/GenBank/DDBJ databases">
        <authorList>
            <person name="Peterson S.W."/>
        </authorList>
    </citation>
    <scope>NUCLEOTIDE SEQUENCE [LARGE SCALE GENOMIC DNA]</scope>
    <source>
        <strain evidence="2 3">ATCC 49788</strain>
    </source>
</reference>
<dbReference type="STRING" id="92487.SAMN02745130_01631"/>
<accession>A0A1T4WFN6</accession>
<dbReference type="Proteomes" id="UP000190460">
    <property type="component" value="Unassembled WGS sequence"/>
</dbReference>
<dbReference type="OrthoDB" id="9803176at2"/>
<gene>
    <name evidence="2" type="ORF">SAMN02745130_01631</name>
</gene>